<feature type="compositionally biased region" description="Basic residues" evidence="1">
    <location>
        <begin position="57"/>
        <end position="67"/>
    </location>
</feature>
<sequence length="74" mass="8080">MSQVPRCRSAVRELSVNGAAAAIEAEPGTASRVMSPGRSSEERRHALAISDGNHQYGARHRPRRHLLRGGLDHQ</sequence>
<dbReference type="Proteomes" id="UP000287033">
    <property type="component" value="Unassembled WGS sequence"/>
</dbReference>
<keyword evidence="3" id="KW-1185">Reference proteome</keyword>
<gene>
    <name evidence="2" type="ORF">chiPu_0031912</name>
</gene>
<protein>
    <submittedName>
        <fullName evidence="2">Uncharacterized protein</fullName>
    </submittedName>
</protein>
<comment type="caution">
    <text evidence="2">The sequence shown here is derived from an EMBL/GenBank/DDBJ whole genome shotgun (WGS) entry which is preliminary data.</text>
</comment>
<organism evidence="2 3">
    <name type="scientific">Chiloscyllium punctatum</name>
    <name type="common">Brownbanded bambooshark</name>
    <name type="synonym">Hemiscyllium punctatum</name>
    <dbReference type="NCBI Taxonomy" id="137246"/>
    <lineage>
        <taxon>Eukaryota</taxon>
        <taxon>Metazoa</taxon>
        <taxon>Chordata</taxon>
        <taxon>Craniata</taxon>
        <taxon>Vertebrata</taxon>
        <taxon>Chondrichthyes</taxon>
        <taxon>Elasmobranchii</taxon>
        <taxon>Galeomorphii</taxon>
        <taxon>Galeoidea</taxon>
        <taxon>Orectolobiformes</taxon>
        <taxon>Hemiscylliidae</taxon>
        <taxon>Chiloscyllium</taxon>
    </lineage>
</organism>
<feature type="non-terminal residue" evidence="2">
    <location>
        <position position="74"/>
    </location>
</feature>
<name>A0A401TZ54_CHIPU</name>
<evidence type="ECO:0000313" key="2">
    <source>
        <dbReference type="EMBL" id="GCC47941.1"/>
    </source>
</evidence>
<accession>A0A401TZ54</accession>
<dbReference type="AlphaFoldDB" id="A0A401TZ54"/>
<evidence type="ECO:0000313" key="3">
    <source>
        <dbReference type="Proteomes" id="UP000287033"/>
    </source>
</evidence>
<dbReference type="EMBL" id="BEZZ01222087">
    <property type="protein sequence ID" value="GCC47941.1"/>
    <property type="molecule type" value="Genomic_DNA"/>
</dbReference>
<feature type="region of interest" description="Disordered" evidence="1">
    <location>
        <begin position="27"/>
        <end position="74"/>
    </location>
</feature>
<evidence type="ECO:0000256" key="1">
    <source>
        <dbReference type="SAM" id="MobiDB-lite"/>
    </source>
</evidence>
<reference evidence="2 3" key="1">
    <citation type="journal article" date="2018" name="Nat. Ecol. Evol.">
        <title>Shark genomes provide insights into elasmobranch evolution and the origin of vertebrates.</title>
        <authorList>
            <person name="Hara Y"/>
            <person name="Yamaguchi K"/>
            <person name="Onimaru K"/>
            <person name="Kadota M"/>
            <person name="Koyanagi M"/>
            <person name="Keeley SD"/>
            <person name="Tatsumi K"/>
            <person name="Tanaka K"/>
            <person name="Motone F"/>
            <person name="Kageyama Y"/>
            <person name="Nozu R"/>
            <person name="Adachi N"/>
            <person name="Nishimura O"/>
            <person name="Nakagawa R"/>
            <person name="Tanegashima C"/>
            <person name="Kiyatake I"/>
            <person name="Matsumoto R"/>
            <person name="Murakumo K"/>
            <person name="Nishida K"/>
            <person name="Terakita A"/>
            <person name="Kuratani S"/>
            <person name="Sato K"/>
            <person name="Hyodo S Kuraku.S."/>
        </authorList>
    </citation>
    <scope>NUCLEOTIDE SEQUENCE [LARGE SCALE GENOMIC DNA]</scope>
</reference>
<proteinExistence type="predicted"/>